<evidence type="ECO:0000256" key="1">
    <source>
        <dbReference type="ARBA" id="ARBA00004496"/>
    </source>
</evidence>
<dbReference type="HAMAP" id="MF_00040">
    <property type="entry name" value="RRF"/>
    <property type="match status" value="1"/>
</dbReference>
<comment type="similarity">
    <text evidence="2 5">Belongs to the RRF family.</text>
</comment>
<dbReference type="GO" id="GO:0043023">
    <property type="term" value="F:ribosomal large subunit binding"/>
    <property type="evidence" value="ECO:0007669"/>
    <property type="project" value="TreeGrafter"/>
</dbReference>
<dbReference type="Gene3D" id="3.30.1360.40">
    <property type="match status" value="1"/>
</dbReference>
<evidence type="ECO:0000313" key="8">
    <source>
        <dbReference type="Proteomes" id="UP000199476"/>
    </source>
</evidence>
<dbReference type="InterPro" id="IPR002661">
    <property type="entry name" value="Ribosome_recyc_fac"/>
</dbReference>
<sequence length="185" mass="21665">MIGQVEAEAEEKMQEVIEDLENEFKNIQTGRARPSLVEDIVVNYYGEKTPLNQMAKISAPEARLLVIEPWDKSVIENIEKAIMKEDLGFNPNNDGNVIRINIPKLTEERRNQLSKLASEKAEEARVSIREIRREGIEELELLEDESEISEDNYYRGEENMQELHDQYIDRIDEMLEEKKERIMEV</sequence>
<dbReference type="CDD" id="cd00520">
    <property type="entry name" value="RRF"/>
    <property type="match status" value="1"/>
</dbReference>
<evidence type="ECO:0000259" key="6">
    <source>
        <dbReference type="Pfam" id="PF01765"/>
    </source>
</evidence>
<dbReference type="EMBL" id="FNGO01000006">
    <property type="protein sequence ID" value="SDL60831.1"/>
    <property type="molecule type" value="Genomic_DNA"/>
</dbReference>
<dbReference type="SUPFAM" id="SSF55194">
    <property type="entry name" value="Ribosome recycling factor, RRF"/>
    <property type="match status" value="1"/>
</dbReference>
<dbReference type="OrthoDB" id="9804006at2"/>
<evidence type="ECO:0000256" key="4">
    <source>
        <dbReference type="ARBA" id="ARBA00022917"/>
    </source>
</evidence>
<dbReference type="STRING" id="321763.SAMN04488692_10649"/>
<dbReference type="Pfam" id="PF01765">
    <property type="entry name" value="RRF"/>
    <property type="match status" value="1"/>
</dbReference>
<dbReference type="GO" id="GO:0005737">
    <property type="term" value="C:cytoplasm"/>
    <property type="evidence" value="ECO:0007669"/>
    <property type="project" value="UniProtKB-SubCell"/>
</dbReference>
<dbReference type="FunFam" id="1.10.132.20:FF:000001">
    <property type="entry name" value="Ribosome-recycling factor"/>
    <property type="match status" value="1"/>
</dbReference>
<protein>
    <recommendedName>
        <fullName evidence="5">Ribosome-recycling factor</fullName>
        <shortName evidence="5">RRF</shortName>
    </recommendedName>
    <alternativeName>
        <fullName evidence="5">Ribosome-releasing factor</fullName>
    </alternativeName>
</protein>
<comment type="function">
    <text evidence="5">Responsible for the release of ribosomes from messenger RNA at the termination of protein biosynthesis. May increase the efficiency of translation by recycling ribosomes from one round of translation to another.</text>
</comment>
<keyword evidence="8" id="KW-1185">Reference proteome</keyword>
<reference evidence="8" key="1">
    <citation type="submission" date="2016-10" db="EMBL/GenBank/DDBJ databases">
        <authorList>
            <person name="Varghese N."/>
            <person name="Submissions S."/>
        </authorList>
    </citation>
    <scope>NUCLEOTIDE SEQUENCE [LARGE SCALE GENOMIC DNA]</scope>
    <source>
        <strain evidence="8">SLAS-1</strain>
    </source>
</reference>
<name>A0A1G9LFX4_9FIRM</name>
<evidence type="ECO:0000313" key="7">
    <source>
        <dbReference type="EMBL" id="SDL60831.1"/>
    </source>
</evidence>
<accession>A0A1G9LFX4</accession>
<evidence type="ECO:0000256" key="5">
    <source>
        <dbReference type="HAMAP-Rule" id="MF_00040"/>
    </source>
</evidence>
<dbReference type="GO" id="GO:0006415">
    <property type="term" value="P:translational termination"/>
    <property type="evidence" value="ECO:0007669"/>
    <property type="project" value="UniProtKB-UniRule"/>
</dbReference>
<evidence type="ECO:0000256" key="2">
    <source>
        <dbReference type="ARBA" id="ARBA00005912"/>
    </source>
</evidence>
<dbReference type="Proteomes" id="UP000199476">
    <property type="component" value="Unassembled WGS sequence"/>
</dbReference>
<dbReference type="Gene3D" id="1.10.132.20">
    <property type="entry name" value="Ribosome-recycling factor"/>
    <property type="match status" value="1"/>
</dbReference>
<evidence type="ECO:0000256" key="3">
    <source>
        <dbReference type="ARBA" id="ARBA00022490"/>
    </source>
</evidence>
<dbReference type="InterPro" id="IPR036191">
    <property type="entry name" value="RRF_sf"/>
</dbReference>
<dbReference type="NCBIfam" id="TIGR00496">
    <property type="entry name" value="frr"/>
    <property type="match status" value="1"/>
</dbReference>
<dbReference type="AlphaFoldDB" id="A0A1G9LFX4"/>
<dbReference type="RefSeq" id="WP_089759114.1">
    <property type="nucleotide sequence ID" value="NZ_FNGO01000006.1"/>
</dbReference>
<dbReference type="PANTHER" id="PTHR20982">
    <property type="entry name" value="RIBOSOME RECYCLING FACTOR"/>
    <property type="match status" value="1"/>
</dbReference>
<gene>
    <name evidence="5" type="primary">frr</name>
    <name evidence="7" type="ORF">SAMN04488692_10649</name>
</gene>
<comment type="subcellular location">
    <subcellularLocation>
        <location evidence="1 5">Cytoplasm</location>
    </subcellularLocation>
</comment>
<feature type="domain" description="Ribosome recycling factor" evidence="6">
    <location>
        <begin position="20"/>
        <end position="183"/>
    </location>
</feature>
<keyword evidence="4 5" id="KW-0648">Protein biosynthesis</keyword>
<keyword evidence="3 5" id="KW-0963">Cytoplasm</keyword>
<dbReference type="FunFam" id="3.30.1360.40:FF:000001">
    <property type="entry name" value="Ribosome-recycling factor"/>
    <property type="match status" value="1"/>
</dbReference>
<organism evidence="7 8">
    <name type="scientific">Halarsenatibacter silvermanii</name>
    <dbReference type="NCBI Taxonomy" id="321763"/>
    <lineage>
        <taxon>Bacteria</taxon>
        <taxon>Bacillati</taxon>
        <taxon>Bacillota</taxon>
        <taxon>Clostridia</taxon>
        <taxon>Halanaerobiales</taxon>
        <taxon>Halarsenatibacteraceae</taxon>
        <taxon>Halarsenatibacter</taxon>
    </lineage>
</organism>
<dbReference type="PANTHER" id="PTHR20982:SF3">
    <property type="entry name" value="MITOCHONDRIAL RIBOSOME RECYCLING FACTOR PSEUDO 1"/>
    <property type="match status" value="1"/>
</dbReference>
<proteinExistence type="inferred from homology"/>
<dbReference type="InterPro" id="IPR023584">
    <property type="entry name" value="Ribosome_recyc_fac_dom"/>
</dbReference>